<proteinExistence type="predicted"/>
<organism evidence="7 8">
    <name type="scientific">Globisporangium ultimum (strain ATCC 200006 / CBS 805.95 / DAOM BR144)</name>
    <name type="common">Pythium ultimum</name>
    <dbReference type="NCBI Taxonomy" id="431595"/>
    <lineage>
        <taxon>Eukaryota</taxon>
        <taxon>Sar</taxon>
        <taxon>Stramenopiles</taxon>
        <taxon>Oomycota</taxon>
        <taxon>Peronosporomycetes</taxon>
        <taxon>Pythiales</taxon>
        <taxon>Pythiaceae</taxon>
        <taxon>Globisporangium</taxon>
    </lineage>
</organism>
<reference evidence="8" key="2">
    <citation type="submission" date="2010-04" db="EMBL/GenBank/DDBJ databases">
        <authorList>
            <person name="Buell R."/>
            <person name="Hamilton J."/>
            <person name="Hostetler J."/>
        </authorList>
    </citation>
    <scope>NUCLEOTIDE SEQUENCE [LARGE SCALE GENOMIC DNA]</scope>
    <source>
        <strain evidence="8">DAOM:BR144</strain>
    </source>
</reference>
<dbReference type="eggNOG" id="ENOG502S11Z">
    <property type="taxonomic scope" value="Eukaryota"/>
</dbReference>
<evidence type="ECO:0000256" key="2">
    <source>
        <dbReference type="ARBA" id="ARBA00022692"/>
    </source>
</evidence>
<dbReference type="InterPro" id="IPR024491">
    <property type="entry name" value="Se_SelK/SelG"/>
</dbReference>
<keyword evidence="2 6" id="KW-0812">Transmembrane</keyword>
<dbReference type="HOGENOM" id="CLU_218944_0_0_1"/>
<dbReference type="GO" id="GO:0032469">
    <property type="term" value="P:endoplasmic reticulum calcium ion homeostasis"/>
    <property type="evidence" value="ECO:0007669"/>
    <property type="project" value="TreeGrafter"/>
</dbReference>
<dbReference type="VEuPathDB" id="FungiDB:PYU1_G012402"/>
<dbReference type="EMBL" id="GL376610">
    <property type="status" value="NOT_ANNOTATED_CDS"/>
    <property type="molecule type" value="Genomic_DNA"/>
</dbReference>
<dbReference type="GO" id="GO:0006816">
    <property type="term" value="P:calcium ion transport"/>
    <property type="evidence" value="ECO:0007669"/>
    <property type="project" value="TreeGrafter"/>
</dbReference>
<reference evidence="7" key="3">
    <citation type="submission" date="2015-02" db="UniProtKB">
        <authorList>
            <consortium name="EnsemblProtists"/>
        </authorList>
    </citation>
    <scope>IDENTIFICATION</scope>
    <source>
        <strain evidence="7">DAOM BR144</strain>
    </source>
</reference>
<accession>K3X5C9</accession>
<dbReference type="PANTHER" id="PTHR16875:SF0">
    <property type="entry name" value="SELENOPROTEIN K"/>
    <property type="match status" value="1"/>
</dbReference>
<dbReference type="Pfam" id="PF10961">
    <property type="entry name" value="SelK_SelG"/>
    <property type="match status" value="1"/>
</dbReference>
<dbReference type="PANTHER" id="PTHR16875">
    <property type="entry name" value="SELENOPROTEIN K"/>
    <property type="match status" value="1"/>
</dbReference>
<evidence type="ECO:0000256" key="4">
    <source>
        <dbReference type="ARBA" id="ARBA00022989"/>
    </source>
</evidence>
<keyword evidence="8" id="KW-1185">Reference proteome</keyword>
<keyword evidence="5 6" id="KW-0472">Membrane</keyword>
<feature type="transmembrane region" description="Helical" evidence="6">
    <location>
        <begin position="20"/>
        <end position="40"/>
    </location>
</feature>
<evidence type="ECO:0000313" key="8">
    <source>
        <dbReference type="Proteomes" id="UP000019132"/>
    </source>
</evidence>
<comment type="subcellular location">
    <subcellularLocation>
        <location evidence="1">Membrane</location>
        <topology evidence="1">Single-pass membrane protein</topology>
    </subcellularLocation>
</comment>
<dbReference type="AlphaFoldDB" id="K3X5C9"/>
<evidence type="ECO:0000256" key="1">
    <source>
        <dbReference type="ARBA" id="ARBA00004167"/>
    </source>
</evidence>
<evidence type="ECO:0008006" key="9">
    <source>
        <dbReference type="Google" id="ProtNLM"/>
    </source>
</evidence>
<evidence type="ECO:0000313" key="7">
    <source>
        <dbReference type="EnsemblProtists" id="PYU1_T012428"/>
    </source>
</evidence>
<keyword evidence="4 6" id="KW-1133">Transmembrane helix</keyword>
<dbReference type="GO" id="GO:0005794">
    <property type="term" value="C:Golgi apparatus"/>
    <property type="evidence" value="ECO:0007669"/>
    <property type="project" value="TreeGrafter"/>
</dbReference>
<name>K3X5C9_GLOUD</name>
<dbReference type="STRING" id="431595.K3X5C9"/>
<evidence type="ECO:0000256" key="5">
    <source>
        <dbReference type="ARBA" id="ARBA00023136"/>
    </source>
</evidence>
<evidence type="ECO:0000256" key="3">
    <source>
        <dbReference type="ARBA" id="ARBA00022933"/>
    </source>
</evidence>
<protein>
    <recommendedName>
        <fullName evidence="9">Selenoprotein K</fullName>
    </recommendedName>
</protein>
<dbReference type="EnsemblProtists" id="PYU1_T012428">
    <property type="protein sequence ID" value="PYU1_T012428"/>
    <property type="gene ID" value="PYU1_G012402"/>
</dbReference>
<sequence>MTYITSGDVVQKRSIWRVSIVSDVFWGIVNFIGLFTSSIFS</sequence>
<dbReference type="Proteomes" id="UP000019132">
    <property type="component" value="Unassembled WGS sequence"/>
</dbReference>
<dbReference type="GO" id="GO:0005789">
    <property type="term" value="C:endoplasmic reticulum membrane"/>
    <property type="evidence" value="ECO:0007669"/>
    <property type="project" value="TreeGrafter"/>
</dbReference>
<keyword evidence="3" id="KW-0712">Selenocysteine</keyword>
<reference evidence="8" key="1">
    <citation type="journal article" date="2010" name="Genome Biol.">
        <title>Genome sequence of the necrotrophic plant pathogen Pythium ultimum reveals original pathogenicity mechanisms and effector repertoire.</title>
        <authorList>
            <person name="Levesque C.A."/>
            <person name="Brouwer H."/>
            <person name="Cano L."/>
            <person name="Hamilton J.P."/>
            <person name="Holt C."/>
            <person name="Huitema E."/>
            <person name="Raffaele S."/>
            <person name="Robideau G.P."/>
            <person name="Thines M."/>
            <person name="Win J."/>
            <person name="Zerillo M.M."/>
            <person name="Beakes G.W."/>
            <person name="Boore J.L."/>
            <person name="Busam D."/>
            <person name="Dumas B."/>
            <person name="Ferriera S."/>
            <person name="Fuerstenberg S.I."/>
            <person name="Gachon C.M."/>
            <person name="Gaulin E."/>
            <person name="Govers F."/>
            <person name="Grenville-Briggs L."/>
            <person name="Horner N."/>
            <person name="Hostetler J."/>
            <person name="Jiang R.H."/>
            <person name="Johnson J."/>
            <person name="Krajaejun T."/>
            <person name="Lin H."/>
            <person name="Meijer H.J."/>
            <person name="Moore B."/>
            <person name="Morris P."/>
            <person name="Phuntmart V."/>
            <person name="Puiu D."/>
            <person name="Shetty J."/>
            <person name="Stajich J.E."/>
            <person name="Tripathy S."/>
            <person name="Wawra S."/>
            <person name="van West P."/>
            <person name="Whitty B.R."/>
            <person name="Coutinho P.M."/>
            <person name="Henrissat B."/>
            <person name="Martin F."/>
            <person name="Thomas P.D."/>
            <person name="Tyler B.M."/>
            <person name="De Vries R.P."/>
            <person name="Kamoun S."/>
            <person name="Yandell M."/>
            <person name="Tisserat N."/>
            <person name="Buell C.R."/>
        </authorList>
    </citation>
    <scope>NUCLEOTIDE SEQUENCE</scope>
    <source>
        <strain evidence="8">DAOM:BR144</strain>
    </source>
</reference>
<evidence type="ECO:0000256" key="6">
    <source>
        <dbReference type="SAM" id="Phobius"/>
    </source>
</evidence>
<dbReference type="InParanoid" id="K3X5C9"/>